<evidence type="ECO:0000256" key="2">
    <source>
        <dbReference type="ARBA" id="ARBA00023172"/>
    </source>
</evidence>
<evidence type="ECO:0000256" key="1">
    <source>
        <dbReference type="ARBA" id="ARBA00023125"/>
    </source>
</evidence>
<organism evidence="6 7">
    <name type="scientific">Gimesia maris</name>
    <dbReference type="NCBI Taxonomy" id="122"/>
    <lineage>
        <taxon>Bacteria</taxon>
        <taxon>Pseudomonadati</taxon>
        <taxon>Planctomycetota</taxon>
        <taxon>Planctomycetia</taxon>
        <taxon>Planctomycetales</taxon>
        <taxon>Planctomycetaceae</taxon>
        <taxon>Gimesia</taxon>
    </lineage>
</organism>
<dbReference type="GO" id="GO:0003677">
    <property type="term" value="F:DNA binding"/>
    <property type="evidence" value="ECO:0007669"/>
    <property type="project" value="UniProtKB-KW"/>
</dbReference>
<keyword evidence="3" id="KW-0175">Coiled coil</keyword>
<dbReference type="Gene3D" id="3.90.1750.20">
    <property type="entry name" value="Putative Large Serine Recombinase, Chain B, Domain 2"/>
    <property type="match status" value="1"/>
</dbReference>
<dbReference type="AlphaFoldDB" id="A0A3D3R0M4"/>
<keyword evidence="1" id="KW-0238">DNA-binding</keyword>
<dbReference type="Pfam" id="PF07508">
    <property type="entry name" value="Recombinase"/>
    <property type="match status" value="1"/>
</dbReference>
<keyword evidence="2" id="KW-0233">DNA recombination</keyword>
<dbReference type="PANTHER" id="PTHR30461:SF2">
    <property type="entry name" value="SERINE RECOMBINASE PINE-RELATED"/>
    <property type="match status" value="1"/>
</dbReference>
<name>A0A3D3R0M4_9PLAN</name>
<comment type="caution">
    <text evidence="6">The sequence shown here is derived from an EMBL/GenBank/DDBJ whole genome shotgun (WGS) entry which is preliminary data.</text>
</comment>
<gene>
    <name evidence="6" type="ORF">DIT97_04770</name>
</gene>
<feature type="region of interest" description="Disordered" evidence="4">
    <location>
        <begin position="1"/>
        <end position="26"/>
    </location>
</feature>
<dbReference type="PROSITE" id="PS51737">
    <property type="entry name" value="RECOMBINASE_DNA_BIND"/>
    <property type="match status" value="1"/>
</dbReference>
<dbReference type="InterPro" id="IPR050639">
    <property type="entry name" value="SSR_resolvase"/>
</dbReference>
<feature type="domain" description="Recombinase" evidence="5">
    <location>
        <begin position="14"/>
        <end position="148"/>
    </location>
</feature>
<dbReference type="EMBL" id="DQAY01000029">
    <property type="protein sequence ID" value="HCO22394.1"/>
    <property type="molecule type" value="Genomic_DNA"/>
</dbReference>
<reference evidence="6 7" key="1">
    <citation type="journal article" date="2018" name="Nat. Biotechnol.">
        <title>A standardized bacterial taxonomy based on genome phylogeny substantially revises the tree of life.</title>
        <authorList>
            <person name="Parks D.H."/>
            <person name="Chuvochina M."/>
            <person name="Waite D.W."/>
            <person name="Rinke C."/>
            <person name="Skarshewski A."/>
            <person name="Chaumeil P.A."/>
            <person name="Hugenholtz P."/>
        </authorList>
    </citation>
    <scope>NUCLEOTIDE SEQUENCE [LARGE SCALE GENOMIC DNA]</scope>
    <source>
        <strain evidence="6">UBA9375</strain>
    </source>
</reference>
<evidence type="ECO:0000313" key="7">
    <source>
        <dbReference type="Proteomes" id="UP000263642"/>
    </source>
</evidence>
<feature type="coiled-coil region" evidence="3">
    <location>
        <begin position="251"/>
        <end position="317"/>
    </location>
</feature>
<evidence type="ECO:0000313" key="6">
    <source>
        <dbReference type="EMBL" id="HCO22394.1"/>
    </source>
</evidence>
<dbReference type="GO" id="GO:0000150">
    <property type="term" value="F:DNA strand exchange activity"/>
    <property type="evidence" value="ECO:0007669"/>
    <property type="project" value="InterPro"/>
</dbReference>
<protein>
    <recommendedName>
        <fullName evidence="5">Recombinase domain-containing protein</fullName>
    </recommendedName>
</protein>
<proteinExistence type="predicted"/>
<evidence type="ECO:0000259" key="5">
    <source>
        <dbReference type="PROSITE" id="PS51737"/>
    </source>
</evidence>
<evidence type="ECO:0000256" key="3">
    <source>
        <dbReference type="SAM" id="Coils"/>
    </source>
</evidence>
<dbReference type="InterPro" id="IPR011109">
    <property type="entry name" value="DNA_bind_recombinase_dom"/>
</dbReference>
<dbReference type="InterPro" id="IPR038109">
    <property type="entry name" value="DNA_bind_recomb_sf"/>
</dbReference>
<accession>A0A3D3R0M4</accession>
<sequence length="488" mass="55931">MGAAMGPLRPGYERYQSNPENHKDPKYDRIDQKWVETIRTAFQMVADDLPLDALARYLTEQGLPKNSNAEIEDWSDRNVLTMIRCPIYRGEEKYRVRISRKRHTTGRSELIRNPNPQKILTRKMPHLRIVEDWLWYQANRAIDERSSNKDPVIGIDHPLYRIPRNSRSPLSNVFVCGICGRKMYMEGRNEGGFRCSASRRDGCWNRATALRDFTYRQIGVGISEAILRSSESILDPLTDYTERLLLTPKNIEQLRTQLNRRRTELKRQQNNLLKLVMDNDDPPAFVAEKAREIQSQLDELKFDEERLQSQLSQARSTPTRDEIAAKFLEAAEQVLSMDRTAGDVLERILKEPIRAVPCQQLGSNKVVLRAEMTLQLVKFGGQGLALQLPSEEELTADPEVYEEKVTVDLFEASSAPANAMLALEYYDHDPDHRPTLEEIGAHLGTSKRGAHLALKMGKELQERGLTDPFIPLTKAPENASRWRPKQTA</sequence>
<evidence type="ECO:0000256" key="4">
    <source>
        <dbReference type="SAM" id="MobiDB-lite"/>
    </source>
</evidence>
<dbReference type="Proteomes" id="UP000263642">
    <property type="component" value="Unassembled WGS sequence"/>
</dbReference>
<dbReference type="PANTHER" id="PTHR30461">
    <property type="entry name" value="DNA-INVERTASE FROM LAMBDOID PROPHAGE"/>
    <property type="match status" value="1"/>
</dbReference>